<dbReference type="EMBL" id="JAFBER010000007">
    <property type="protein sequence ID" value="MBM7645261.1"/>
    <property type="molecule type" value="Genomic_DNA"/>
</dbReference>
<accession>A0ABS2PZF7</accession>
<protein>
    <recommendedName>
        <fullName evidence="3">DUF4264 domain-containing protein</fullName>
    </recommendedName>
</protein>
<evidence type="ECO:0000313" key="1">
    <source>
        <dbReference type="EMBL" id="MBM7645261.1"/>
    </source>
</evidence>
<dbReference type="Pfam" id="PF14084">
    <property type="entry name" value="DUF4264"/>
    <property type="match status" value="1"/>
</dbReference>
<dbReference type="InterPro" id="IPR012190">
    <property type="entry name" value="UCP036698"/>
</dbReference>
<dbReference type="RefSeq" id="WP_205003186.1">
    <property type="nucleotide sequence ID" value="NZ_JAFBER010000007.1"/>
</dbReference>
<evidence type="ECO:0000313" key="2">
    <source>
        <dbReference type="Proteomes" id="UP000808914"/>
    </source>
</evidence>
<reference evidence="1 2" key="1">
    <citation type="submission" date="2021-01" db="EMBL/GenBank/DDBJ databases">
        <title>Genomic Encyclopedia of Type Strains, Phase IV (KMG-IV): sequencing the most valuable type-strain genomes for metagenomic binning, comparative biology and taxonomic classification.</title>
        <authorList>
            <person name="Goeker M."/>
        </authorList>
    </citation>
    <scope>NUCLEOTIDE SEQUENCE [LARGE SCALE GENOMIC DNA]</scope>
    <source>
        <strain evidence="1 2">DSM 28236</strain>
    </source>
</reference>
<comment type="caution">
    <text evidence="1">The sequence shown here is derived from an EMBL/GenBank/DDBJ whole genome shotgun (WGS) entry which is preliminary data.</text>
</comment>
<organism evidence="1 2">
    <name type="scientific">Scopulibacillus daqui</name>
    <dbReference type="NCBI Taxonomy" id="1469162"/>
    <lineage>
        <taxon>Bacteria</taxon>
        <taxon>Bacillati</taxon>
        <taxon>Bacillota</taxon>
        <taxon>Bacilli</taxon>
        <taxon>Bacillales</taxon>
        <taxon>Sporolactobacillaceae</taxon>
        <taxon>Scopulibacillus</taxon>
    </lineage>
</organism>
<proteinExistence type="predicted"/>
<evidence type="ECO:0008006" key="3">
    <source>
        <dbReference type="Google" id="ProtNLM"/>
    </source>
</evidence>
<dbReference type="PIRSF" id="PIRSF036698">
    <property type="entry name" value="UCP036698"/>
    <property type="match status" value="1"/>
</dbReference>
<dbReference type="Proteomes" id="UP000808914">
    <property type="component" value="Unassembled WGS sequence"/>
</dbReference>
<sequence length="56" mass="6539">MGDKIELLSTVVVKKSDDLYKIVDSLNRTLKRQDLMFGLALDEKDKDKMVFTIYRT</sequence>
<name>A0ABS2PZF7_9BACL</name>
<gene>
    <name evidence="1" type="ORF">JOD45_001472</name>
</gene>
<keyword evidence="2" id="KW-1185">Reference proteome</keyword>